<sequence>MKVLFYHYGSICEPFIRSAFLESGIDVTDIEDEVTNKSILQSDCVKRVSQALMNGNFDFVFTINFFPTISDTCNIFKIPYIGWTVDAPVMELYSQSITNSCNYIFLFDQLQYQDIAPLNPGHIFYLPLATDVAFMQSAIAKDVFDSRLRADLSFVGSLYTEKCPYDKLQSPSDSLRGYLDGIMEAQLKVYGYYFIEDLLTDDIVADFKRCMPDYLALKDSPFLTDSAIISKYYIGNKISSLERVSLMKQLSKRFPMTIYTNSDTSGIPGIDNRGGVMTRTEMPLVFHYSTINLNMTSKGIRSGIPLRIWDILGCGGFVISNYQPEIPEYFSIGEDIEVYESADDLLYKCSYYLDHPERAREIAVNGLENVKNKHTYLHRVLTMLETVFSPKNA</sequence>
<name>A0A414LVJ2_9FIRM</name>
<feature type="domain" description="Spore protein YkvP/CgeB glycosyl transferase-like" evidence="1">
    <location>
        <begin position="254"/>
        <end position="384"/>
    </location>
</feature>
<reference evidence="2 3" key="1">
    <citation type="submission" date="2018-08" db="EMBL/GenBank/DDBJ databases">
        <title>A genome reference for cultivated species of the human gut microbiota.</title>
        <authorList>
            <person name="Zou Y."/>
            <person name="Xue W."/>
            <person name="Luo G."/>
        </authorList>
    </citation>
    <scope>NUCLEOTIDE SEQUENCE [LARGE SCALE GENOMIC DNA]</scope>
    <source>
        <strain evidence="2 3">AM27-11</strain>
    </source>
</reference>
<evidence type="ECO:0000259" key="1">
    <source>
        <dbReference type="Pfam" id="PF13524"/>
    </source>
</evidence>
<dbReference type="Pfam" id="PF13524">
    <property type="entry name" value="Glyco_trans_1_2"/>
    <property type="match status" value="1"/>
</dbReference>
<dbReference type="RefSeq" id="WP_118929993.1">
    <property type="nucleotide sequence ID" value="NZ_QSKW01000007.1"/>
</dbReference>
<evidence type="ECO:0000313" key="3">
    <source>
        <dbReference type="Proteomes" id="UP000286271"/>
    </source>
</evidence>
<organism evidence="2 3">
    <name type="scientific">Roseburia inulinivorans</name>
    <dbReference type="NCBI Taxonomy" id="360807"/>
    <lineage>
        <taxon>Bacteria</taxon>
        <taxon>Bacillati</taxon>
        <taxon>Bacillota</taxon>
        <taxon>Clostridia</taxon>
        <taxon>Lachnospirales</taxon>
        <taxon>Lachnospiraceae</taxon>
        <taxon>Roseburia</taxon>
    </lineage>
</organism>
<comment type="caution">
    <text evidence="2">The sequence shown here is derived from an EMBL/GenBank/DDBJ whole genome shotgun (WGS) entry which is preliminary data.</text>
</comment>
<evidence type="ECO:0000313" key="2">
    <source>
        <dbReference type="EMBL" id="RHE98670.1"/>
    </source>
</evidence>
<dbReference type="Proteomes" id="UP000286271">
    <property type="component" value="Unassembled WGS sequence"/>
</dbReference>
<protein>
    <submittedName>
        <fullName evidence="2">Spore maturation protein CgeB</fullName>
    </submittedName>
</protein>
<accession>A0A414LVJ2</accession>
<gene>
    <name evidence="2" type="ORF">DW707_06595</name>
</gene>
<proteinExistence type="predicted"/>
<dbReference type="AlphaFoldDB" id="A0A414LVJ2"/>
<dbReference type="InterPro" id="IPR055259">
    <property type="entry name" value="YkvP/CgeB_Glyco_trans-like"/>
</dbReference>
<dbReference type="EMBL" id="QSKW01000007">
    <property type="protein sequence ID" value="RHE98670.1"/>
    <property type="molecule type" value="Genomic_DNA"/>
</dbReference>